<evidence type="ECO:0000313" key="8">
    <source>
        <dbReference type="Proteomes" id="UP000215134"/>
    </source>
</evidence>
<feature type="domain" description="HTH gntR-type" evidence="6">
    <location>
        <begin position="8"/>
        <end position="76"/>
    </location>
</feature>
<proteinExistence type="inferred from homology"/>
<dbReference type="InterPro" id="IPR036388">
    <property type="entry name" value="WH-like_DNA-bd_sf"/>
</dbReference>
<dbReference type="GO" id="GO:0030170">
    <property type="term" value="F:pyridoxal phosphate binding"/>
    <property type="evidence" value="ECO:0007669"/>
    <property type="project" value="InterPro"/>
</dbReference>
<dbReference type="CDD" id="cd07377">
    <property type="entry name" value="WHTH_GntR"/>
    <property type="match status" value="1"/>
</dbReference>
<dbReference type="PANTHER" id="PTHR46577">
    <property type="entry name" value="HTH-TYPE TRANSCRIPTIONAL REGULATORY PROTEIN GABR"/>
    <property type="match status" value="1"/>
</dbReference>
<dbReference type="SUPFAM" id="SSF46785">
    <property type="entry name" value="Winged helix' DNA-binding domain"/>
    <property type="match status" value="1"/>
</dbReference>
<dbReference type="Gene3D" id="1.10.10.10">
    <property type="entry name" value="Winged helix-like DNA-binding domain superfamily/Winged helix DNA-binding domain"/>
    <property type="match status" value="1"/>
</dbReference>
<dbReference type="GO" id="GO:0003700">
    <property type="term" value="F:DNA-binding transcription factor activity"/>
    <property type="evidence" value="ECO:0007669"/>
    <property type="project" value="InterPro"/>
</dbReference>
<dbReference type="CDD" id="cd00609">
    <property type="entry name" value="AAT_like"/>
    <property type="match status" value="1"/>
</dbReference>
<dbReference type="InterPro" id="IPR036390">
    <property type="entry name" value="WH_DNA-bd_sf"/>
</dbReference>
<evidence type="ECO:0000256" key="3">
    <source>
        <dbReference type="ARBA" id="ARBA00023015"/>
    </source>
</evidence>
<dbReference type="AlphaFoldDB" id="A0A240C1J4"/>
<dbReference type="GeneID" id="75027758"/>
<keyword evidence="2" id="KW-0663">Pyridoxal phosphate</keyword>
<dbReference type="RefSeq" id="WP_095097688.1">
    <property type="nucleotide sequence ID" value="NZ_CABITV010000001.1"/>
</dbReference>
<organism evidence="7 8">
    <name type="scientific">Serratia ficaria</name>
    <dbReference type="NCBI Taxonomy" id="61651"/>
    <lineage>
        <taxon>Bacteria</taxon>
        <taxon>Pseudomonadati</taxon>
        <taxon>Pseudomonadota</taxon>
        <taxon>Gammaproteobacteria</taxon>
        <taxon>Enterobacterales</taxon>
        <taxon>Yersiniaceae</taxon>
        <taxon>Serratia</taxon>
    </lineage>
</organism>
<keyword evidence="4" id="KW-0238">DNA-binding</keyword>
<accession>A0A240C1J4</accession>
<dbReference type="PANTHER" id="PTHR46577:SF1">
    <property type="entry name" value="HTH-TYPE TRANSCRIPTIONAL REGULATORY PROTEIN GABR"/>
    <property type="match status" value="1"/>
</dbReference>
<evidence type="ECO:0000256" key="1">
    <source>
        <dbReference type="ARBA" id="ARBA00005384"/>
    </source>
</evidence>
<dbReference type="SMART" id="SM00345">
    <property type="entry name" value="HTH_GNTR"/>
    <property type="match status" value="1"/>
</dbReference>
<dbReference type="KEGG" id="sfj:SAMEA4384070_2608"/>
<evidence type="ECO:0000313" key="7">
    <source>
        <dbReference type="EMBL" id="SNW01981.1"/>
    </source>
</evidence>
<sequence>MSLLYAKGGGAVQIAEQIGARIKSGELRPGELLPPVRQLAAELAVNPNTVASAYARLRDAGLVATRGRAGTRVLERPLTAVNPAPQVPPGLRDLASGNLDAALLPALGVQDVFPQQSGYDISGDLPALCTLTADWLQAQGVALSEPAVFSGALSAIEKALRSHAQPGEAVWVEDPCWPPLLTLLRHLRLRPLPLAMDRQGCRLPENQAACAVILTPRAQNPTGISLSAGRAQEWRAFLARHSGCLAIVDDFWGPLSQQPLHLPFDGDRGLYLLSLSKFLSPDLRIALACGNPQLLQAMRADRYISERWVSHILQQIAARLWEQAQRDGGLLRARQAYQARREALTQRLNVLSPLSVPVGEGLHLWLPVRSETAAAQLMAQRGWLVQGGEPFRLKSGPAIRVSLANVGLERLAQLAQDLTDALSAGVAVN</sequence>
<comment type="similarity">
    <text evidence="1">In the C-terminal section; belongs to the class-I pyridoxal-phosphate-dependent aminotransferase family.</text>
</comment>
<keyword evidence="3" id="KW-0805">Transcription regulation</keyword>
<name>A0A240C1J4_SERFI</name>
<dbReference type="Gene3D" id="3.40.640.10">
    <property type="entry name" value="Type I PLP-dependent aspartate aminotransferase-like (Major domain)"/>
    <property type="match status" value="1"/>
</dbReference>
<dbReference type="InterPro" id="IPR015424">
    <property type="entry name" value="PyrdxlP-dep_Trfase"/>
</dbReference>
<dbReference type="InterPro" id="IPR051446">
    <property type="entry name" value="HTH_trans_reg/aminotransferase"/>
</dbReference>
<dbReference type="EMBL" id="LT906479">
    <property type="protein sequence ID" value="SNW01981.1"/>
    <property type="molecule type" value="Genomic_DNA"/>
</dbReference>
<evidence type="ECO:0000256" key="4">
    <source>
        <dbReference type="ARBA" id="ARBA00023125"/>
    </source>
</evidence>
<evidence type="ECO:0000259" key="6">
    <source>
        <dbReference type="PROSITE" id="PS50949"/>
    </source>
</evidence>
<dbReference type="Pfam" id="PF00155">
    <property type="entry name" value="Aminotran_1_2"/>
    <property type="match status" value="1"/>
</dbReference>
<protein>
    <submittedName>
        <fullName evidence="7">Uncharacterized HTH-type transcriptional regulator ydcR</fullName>
    </submittedName>
</protein>
<keyword evidence="8" id="KW-1185">Reference proteome</keyword>
<dbReference type="GO" id="GO:0003677">
    <property type="term" value="F:DNA binding"/>
    <property type="evidence" value="ECO:0007669"/>
    <property type="project" value="UniProtKB-KW"/>
</dbReference>
<evidence type="ECO:0000256" key="5">
    <source>
        <dbReference type="ARBA" id="ARBA00023163"/>
    </source>
</evidence>
<evidence type="ECO:0000256" key="2">
    <source>
        <dbReference type="ARBA" id="ARBA00022898"/>
    </source>
</evidence>
<gene>
    <name evidence="7" type="primary">ydcR_1</name>
    <name evidence="7" type="ORF">SAMEA4384070_02608</name>
</gene>
<dbReference type="Proteomes" id="UP000215134">
    <property type="component" value="Chromosome 1"/>
</dbReference>
<dbReference type="PROSITE" id="PS50949">
    <property type="entry name" value="HTH_GNTR"/>
    <property type="match status" value="1"/>
</dbReference>
<dbReference type="InterPro" id="IPR000524">
    <property type="entry name" value="Tscrpt_reg_HTH_GntR"/>
</dbReference>
<reference evidence="7 8" key="1">
    <citation type="submission" date="2017-06" db="EMBL/GenBank/DDBJ databases">
        <authorList>
            <consortium name="Pathogen Informatics"/>
        </authorList>
    </citation>
    <scope>NUCLEOTIDE SEQUENCE [LARGE SCALE GENOMIC DNA]</scope>
    <source>
        <strain evidence="7 8">NCTC12148</strain>
    </source>
</reference>
<dbReference type="InterPro" id="IPR015421">
    <property type="entry name" value="PyrdxlP-dep_Trfase_major"/>
</dbReference>
<dbReference type="Pfam" id="PF00392">
    <property type="entry name" value="GntR"/>
    <property type="match status" value="1"/>
</dbReference>
<dbReference type="InterPro" id="IPR004839">
    <property type="entry name" value="Aminotransferase_I/II_large"/>
</dbReference>
<keyword evidence="5" id="KW-0804">Transcription</keyword>
<dbReference type="STRING" id="1411141.GCA_001590885_00755"/>
<dbReference type="OrthoDB" id="9804020at2"/>
<dbReference type="SUPFAM" id="SSF53383">
    <property type="entry name" value="PLP-dependent transferases"/>
    <property type="match status" value="1"/>
</dbReference>